<evidence type="ECO:0000256" key="5">
    <source>
        <dbReference type="ARBA" id="ARBA00022598"/>
    </source>
</evidence>
<dbReference type="InterPro" id="IPR020806">
    <property type="entry name" value="PKS_PP-bd"/>
</dbReference>
<dbReference type="InterPro" id="IPR000873">
    <property type="entry name" value="AMP-dep_synth/lig_dom"/>
</dbReference>
<dbReference type="Gene3D" id="3.40.50.980">
    <property type="match status" value="8"/>
</dbReference>
<proteinExistence type="inferred from homology"/>
<dbReference type="RefSeq" id="WP_099124276.1">
    <property type="nucleotide sequence ID" value="NZ_CAWNRH010000148.1"/>
</dbReference>
<evidence type="ECO:0000259" key="7">
    <source>
        <dbReference type="PROSITE" id="PS50075"/>
    </source>
</evidence>
<feature type="domain" description="Carrier" evidence="7">
    <location>
        <begin position="6440"/>
        <end position="6514"/>
    </location>
</feature>
<dbReference type="FunFam" id="3.40.50.980:FF:000002">
    <property type="entry name" value="Enterobactin synthetase component F"/>
    <property type="match status" value="3"/>
</dbReference>
<dbReference type="NCBIfam" id="TIGR01733">
    <property type="entry name" value="AA-adenyl-dom"/>
    <property type="match status" value="7"/>
</dbReference>
<feature type="region of interest" description="Disordered" evidence="6">
    <location>
        <begin position="1"/>
        <end position="23"/>
    </location>
</feature>
<dbReference type="CDD" id="cd17643">
    <property type="entry name" value="A_NRPS_Cytc1-like"/>
    <property type="match status" value="3"/>
</dbReference>
<dbReference type="Gene3D" id="3.30.559.10">
    <property type="entry name" value="Chloramphenicol acetyltransferase-like domain"/>
    <property type="match status" value="7"/>
</dbReference>
<evidence type="ECO:0000313" key="8">
    <source>
        <dbReference type="EMBL" id="PHM66699.1"/>
    </source>
</evidence>
<dbReference type="EMBL" id="NJAJ01000007">
    <property type="protein sequence ID" value="PHM66699.1"/>
    <property type="molecule type" value="Genomic_DNA"/>
</dbReference>
<evidence type="ECO:0000256" key="2">
    <source>
        <dbReference type="ARBA" id="ARBA00006432"/>
    </source>
</evidence>
<dbReference type="Proteomes" id="UP000222366">
    <property type="component" value="Unassembled WGS sequence"/>
</dbReference>
<sequence length="7651" mass="853150">MPMSCNRINNEAQPSYENTSESSSCTFSLSSPQQVVWLDQILRPDNTCYNIGSVILIEGELDEALLIQAFKNVVERHDALRLRLIDTQELPLQKIDNTLPVSITVDDFSGYANPEELAEQHFRTTFLRPFDLNNELFRFELFRLGNKRWNWQFFCHHLIGDGTTLGLITEEIANTYSQLTRGEAITESAPSYIDFVDEDIAYLNSKRYIQDLQFWLERYENFPPALLKPSSSDKTTKHQTPEPLIYQFDRTLFQRIEELVAANGLSVLHFMYAVLACYFFRTTHFSRADSTEEIVFGIPVHNRKNIKQKRMVGMFTSVIPVGITVDPHDSFLDVMRKVATELRRCYKRQRLPIAELNRHLQTRQKTGQNQLFDIILSYEKIEMNASLPEASLTCVKMQRGNPFPLIVAIHHYAFTTNSKDIQKPVTLEFNYSPDYLSHTEVTALQSRLVTLIEAALSAPETLTRHLPVLSPTEQQKILVDFNATQKNFTQHVLIHQLFETQTALSPDTIAVEFNGKKLSYDELNRRANRLAHYLIARGVRPDKRVAICIERSLEMVVGLLAILKAGGAYVPLDPAYPTERLAYMLEDSEPVIILTRTTLADKLTSSVPTILLDNILDTDASFLAEQPAENPDAQALGLMPHHLAYIIYTSGSTGLPKGVMVEHTNITRLLAATQARFRFNNNDVWTLFHSFAFDFSVWELWGALAYGGRLIVVPLECARSPQMFYELLCRKQVTILNQTPSAFRQLISAQDMMSHEHHTLRCIIFGGEALELHTLAPWVDRNPTEQTRLVNMYGITEITVHATYRELTEADIHARHGSLIGQPLEDLRIYILDAYGQPVPLGIAGELYIAGAGVARGYLNRPELTTERFLPDPFSGNPAERMYKTGDVGRWLPDGNIEYLGRNDFQYKIRGFRIELGEIEARLKQCHGVREAVVLLREDEPENKRLIAYLLPQNGVELVPAVLRRQLAEHLTEYMLPSAFVVLTAFPLTPNGKLDRRALPLPEQSAVVTHEYEAPQGRIETALAQIWQSLLGLEQVGRRDHFFELGGDSLLAVQMTARIRRIMGRELPLQQIFSRPALMELAQVITEAAVSTQAVIPSTDRSQPLPLSFAQQRLWFLNRLDSAASRAYHIPVALRLTGRLNHHTLTSTLNYLVARHESLRTRFILVEDQPYQHIDHADIGFTLSYHELRSLDPALRTEQIEEITTLEAQTTFDFIHGPLVRGHLLQLTDEEHLLLITLHHIITDGWSIGVFMRELDIIYHALLNGHDISLPPLSIQYADYAVWQREWLQENIFTAQQNFWRIQLENAPVLLSLPTDRPRPAIQSYIGSQVPFQLDNTVLASLQALGKRHDTTLFMTLLAGWSIVLSRLSGQDDVVIGTPIANRSLSELEGLMGFFVNTLALRIKLNNHFSVADLLAQVREQALAAYAHQDLPFEQVVEALQPERSLSYSPIFQVMLALDNTPVQDQTSHELQITRLEQTGHSAHFDLMLLLTESDTGLTGGLEYAADLFDATTAERMVGYLINVLTAMAEDETQAITHLPMLSAAERQQLLVDFNATQDSFPEVNSPQSALIHELFEQQVTQTPAAIAVVFEQQTLSYGALNRHANQLAHYLVKLGIKPDDRIAICVERSPEMIVGLLAILKAGAAYVPFDPAYPAERLAYMLEDSAPTAILTQTTLAGTLHSTAPIVLLDNILDISSSSLAELPEHNLDAQSRGVTSRHLAYVIYTSGSTGLPKGVAIEHRNTVNFLNWARKTFSQQELAHTLFSTSLNFDLSVYECFTPLLSGGTVHLVPDVLSLINTSSIATKQNLSLINTVPSAIPQLIEANAMPMSIRTVNLGGEAVKSHVVNQLFAHTPIPHICNLYGPSETTVYSTWTRMDRATGFHNHIGRPIANTRIYILDPSAQLVPIGTVGEIHIAGAGVARGYLNRPELTMERFPADPFSSEPDARMYKTGDLGRWLPDGNIEYLGRNDFQVKIRGFRIELGEIEAQLMQCHGVSEAVVIAREDTFNKQAIEEKTGEQKRLIAYLCPQKGVELSPLELRQQLAQHLAEYMLPSAFVMLETFPLTPNGKLDRQALPEPDVSTVITRSYQAPIGEKETALAHIWQELLGLEQVSRHDHFFELGGHSLMIVSLIERLYKFGWKLDVRSVFSAPVLMVMAQAIEGDADTFVVPPNLIPADCTAITPDMLPLVSLSQAEIDAIVEVTPGGASNIQDIYPLAPLQEGVLFHHLLQEQGDIYLLHCMLTFSNRAYLDDFLSGFQYVIDRHDILRTAACWQGLVKPVQVVWRQARLTINEFIPSTTDDIPAQLRALNNPREHRLKLSHAPLFLVDIAYDPVQDNWLLALHFHHMTADHMTLELIFDEIALIQLIQKQQGQPETLPAALPYRNFIAQTLSVPPAVHEAYFREQLADIDTPTAPFGVLSLSDDEPVAEARLSFDPVLAENIRHQARRLGVSPGVLFHVAWAQVLAQTSGCNDVVFGSVLLGRLQSGKGTARTLGMFINTLPVRVSLTGQSVLDTVQATYRNLTILLEHEQAPLALAQQCSGVAQPMPLFSTLLNYRHTRLNEADIFEMPQLGMRILAAEERTNYPITLSVDDTGAGFRLTALTGAGIDPARITTYLETALRSLTDSLARNPQQLIQTLSILPATERQQLLVDFNAAQTTESAQSGLIHQLFEEQAAHRPDTIAIVFEGNSFSYDKLNQRANYLAHHLIAQGVRPDDRVAICVERSPLLIIGLLAILKAGGAYLPLDPAYPTERLQYMLRDAAPVAILTHTAHADKLSENHIPTVLLDEQETVLITQQVDNPTVHLTSKNLAYVIYTSGSTGQPKGVMVEHRSVLHLIINNSFADIGPDDRVAHCANIAFDASTWEIWSALLNGGCLHIISQTVLLDPVRFSHSLIEGKVTALWLTAGLFNAYLDILMPMFGQLRYLLVGGDVLDPGKIRQVFSSESQPAYLINGYGPTETTTFAATYVITSPIDITRSIPIGRPIANAQIYILDPKGLPVPVGVAGEIYIAGAGVARGYLNLPELTTERFLECPFSSEPDARMYKTGDLGRWLADGNIEYLGRNDFQVKIRGFRIELGEIEAQLIQCDGVREAVVIAREDESKQKQLVAYLQPHNGLSLVPAELRQQLSQHLADYMLPSAFVMLETFPLTSNGKLDRQALPVPDLTAIVTRDYEAPISEMETALAQIWQKLLGIQQVGRYDHFFELGGHSLLAVQFVAYVRQELAKTLSLKQLFDQPILAELAQLLTKTTTASQIEIPVADRNQPLPLSFAQQRLWFLAQIDQAASLAYHIPVALRLSGQLSHHALSQALNNLVARQESLRTRFISVAGHPCQYIDQADTGFTLSYHDLRPLAPEERTDRITELTAFETLTPFDFTQGPLIRAHLLQLADEEHIFLLTQHHIISDGWSVGVLMRELSVLYHAAFENQANPLLPLPIQYADYAVWQRGWLQGSALTAQRDFWSSRLKDAPSLLTLPTDRPRPTVQSFVGGRVPVYFDAELLASLKKLGQRHNSTLFMTLLAAWSIVLARLSGQDDIVIGTPVANRPHPTLEGLIGFFVNTLALRTKISDSDSITNLLVQIREQMLDDYANQDLPFEQVVEALQPARNLSYSPIFQVMLALNNTPAQVLNLPDIRCTPIEQAHPSAHFDLTLSLTENESGLTGELTYAADLFDSATIERMTGYLVNVLTAMVTDDTQCIATLPMLPESERHQLLVDFNAIQIGSTQSGFPQNALIHQLVEAQVLQRPDAIAVVYENQTLSYHELNQRANQLAHHLLALGVGPDDRVALCAERSPEMIIALLAILKAGGAYLPLDPDSPAERLAYMLEEASPVALLTQIQWCDKLNSTLPVILLDDKSDSSALFPVHNPDVQGSGLTSRHLAYVIYTSGSTGQPKGVMVEHRNVTSLILNNGVADIGPSDCVAHCANVSFDAVTWEVWSGLANGARILLIPKKILLQPDLFGQCLSSGKASAVFLTTTLFNQYASLIAPALSGLRYLLFGGEQADSRTAIHFREKYQPQHLVNAYGPTETTTFATAYEIPLMAEKAGEGEIKIPIGHPIANTQIYILDSYGQPTPLGGVGEIYIGGAGVARGYLNRPELTRERFLLDPFSPEPDARMYKSGDLGRWLPDGNIEYLGRNDFQIKLRGFRIELGEIEARLRQCSGVREAVVLIHMDETHQQRLVAYLLPTLLPETKAELVPAELRQQLAQHLAEYMLPSAFIILETFPLMPNGKLDRQALPAPDLSALAVQDYQVPIGEVEITLAQIWQQLLGLEKVSRHDNFFALGGHSLMIINLIAELHNHGWQLDVRSVFTTPVLADMAAATQRDAEFFVVPPNLIPNDCKAITPDMLPLVSLSQSEIDAITASVSGGAGNVQDIYPLASLQEGILFHHLLQTQGDDYLLHTLIAFDTRTHLDSFLSAMQQVIDRHDILRTSVYWQDLAQPVQVVWRQAKLCIKEWNINELAPETKGDIAAQLQAHTDPRWHRIDLSCAPLFAADIAHDIPQNEWLLALRFHHLVSDHVTLDLIFAEIARIRQGNANVLPTSVPYRNFIAQTLNVPVSVYESYFREQLADIDEPTTPFGVLKMPKLSASPDNNKSRDNSNPVAKARVLLDNDLAEAIRSQARRLEVSPGVLFHVAWAQVLAHTSGRDDVVFGSVLLGRLQGITGAEQMLGMFVNTLPIRISLAGRRVQETVLDTYHRLTALLEHEQAPLALAQQCSGVAQPMPLFGALLNYRHSQMTQAEMDTIWAGMRVVAAEERTNYPITLSVDDLGDGFQLTALTVTEISPDQVTSYLITAIQGLVEALIDHPQQLILDIPILPGSERQRLLVDFNAPETQSAFPEHALIHQLVEIQALQCPDAIAVTYENQTLSYRELNQRANRLAHHLLTLGIRPDDRVAICIERCPEMVIGLLAILKAGGAYLPLDPNYPAERLNFMLEDASPVALLTQAQWHEKLNSTLPVILLDDESDSSASFPTRNPDIQASGLTSRHLAYVIYTSGSTGQPKGVMVEHRNVISLLINNGFADIGPDDCIAHCANISFDAATWEVWAALTHGARILLIPEKTLLQPDQFAQSLSAEKVSALFLTTALFNQYVSLIASTLSGLRYLLFGGEQANAHTAIRFRAEYPPQHLLHAYGPTEATTIATVYEMPLMSEKAGEGEIKIPIGRPIGNRRIYILDKQAQPVPVGVSGEIYIAGAGIARGYLNRPELNAERFLLDPFSSEPDARMYKSGDLGRWLPDGNIEYLGRNDFQVKLRGFRIELGEIEARLVQCDGVREAVVLIREDEPNQKRIVAYLQPEEGAELEPAELRSQLTQHLADYMLPGAFIMLETFPLTPNGKLDRQALPAPDSSAVATRDYAAPVGETEIALARIWQDLLGLERVGRYDHFFELGGHSLLAIQLTARIRQVLKRELPLQQLFDQPRLMDLAQELTDVAATSQMTIPLADRSQPLPLSFAQQRLWFLGRLDPAASLAYHIPLVLRLTGELSHHALRQTFDNLVARHEILRTRFVLAAGQPRQQIATADSRFALSYQDLRSLTADEQTQRMTELATTETRIPFDFTQGSLIRGQLLQLADDEHVLLITQHHIISDGWSVGVLIRELSVLYRAALENQENPLLPLPIQYADYAVWQRDKLHEATLNRQREFWCHQLRDAPALLTLPTDRPRPASQTFTGGRVPVHFNAELLASLKTLGQRHNNTLFMTLLTAWSIVLARLSGQDDIVIGTPVANRQHRELEGLIGFFVNTLALRVRLDDSARIADLFRQIREQTLTAYANQDLPFEQVVEALQPERSLSYSPIFQVMLALNNTPAQVLTLPDLQLTVMEPIHHSAHFDLTLSLTETDTGLTGELTYASALFDAATIERMLGYLTNVLNAMVADESQLAATVPMLSQSERQQLLMDFNTHQADFPLNNFPDNALLHQLFEAQAEQYPDAVAVVFEGQTLSYGELNQCANYLAHRLITQGVRPDDRVAICVERSLEMVVGLLAILKAGGAYIPLDPAYPAERLAYMLEDSNPVVIVTQATLAEKLTSPLPVVMLDNVMLDNLLSADLLPGHAQFGNPDVQESALKPHHLAYVIYTSGSTGKPKGVMVEHANVTRLLAATQARFRFDSHDVWTLFHSFAFDFSVWELWGALAYGGKLVVVPTECARSPQVFYELLCREQVTILNQTPSAFRQLIAAQNMTQHDLPPHMLRCIIFGGEALELHTLAPWIERNPTKQTRLVNMYGITEITVHATYRELTEADIHARRGSLIGQPLDDLRIYILDAYGQPVPLGVAGELYIAGAGVARGYLNRPELTAERFLSDPFSGKTDTRMYKTGDLGRWLPDGNIEYLGRNDFQVKIRGFRIELGEIEARLEQCAGVREAVVIAREDGTHQKQLVAYLLPQPDAILNPTELRQQLAQHLADYMLPSAFVTLDAFPLTANGKLDQRALPAPDSSAVVSHRYVSPMGETEIALAQIWQRLLKLERVGRHDHFFELGGHSLMIVSLIEELRLIGWQLDVRSVFISPVLADMAQAIQRDTDDTFIVPPNGIPENCRLITPDMLPLVALSQTEIDAIVATVPGGAANVQDIYPLSPLQEGILFHHLLQVQGDNYLLQSLLAFDSRERLDAFLSALQQVINRHDILRTAAYWQDLVQPVQVVWRQASLSINIFTPATEIDIVTQLREHTDPRRYRINLDRAPLFTADIAHDPAHNEWLMALRFHHLVSDHMTLELIFAEIAQFLTGNTKILPAVLPYRNFIARTLHVPESEHEAYFRSRLADIDEPTAPFGILKVQTDGETVAESCLTIAPELAAAIRTQARHLGVSPSVLFHVAWAQVLAKTSGRDDVVFGSVLLGRLQGGAGAEQVLGMFINTLPMRVSVGDCTVQEAVQDTFHNLMLLLEHEQAPLVLAQQCSGVPQSMPLFSSLLNYRHSQTAESVDTVWTGIRILTAEERTNYPVTLSVDDLGTGFRLISQTITGIDPNRIAAYLVTAINGLIDALTHNPQHLLRDISILPATERKQLLTDFNANQVEFPHNILIHQLFEEQSARAPDATAIIFAEQTLSYNELNCRANQLAHYLIKQGVQPDDRIAVCLERGPELIISLLAILKAGGGYVPLDPAYPTERLTYMLENSSPQILLTQAAQAEKLFLSTSVITVPIMELDTQASLLAEQPTDNPDTQALGVMPHHLAYVIYTSGSTGKPKGVMVEHANVTRLLAATQARFRFDNNDVWTLFHSFAFDFSVWELWGALAYGGKLVVIPTECARSPQMFYELLCREQVTILNQTPSAFRQLIAAQDMMPHEHHTLRCIIFGGEALELHTLAPWVERNPTEQTRLVNMYGITEITVHATYRELTETDIHARHGSLIGQPLDDLRIYILDAYGQPVPLGVAGELYIAGAGVARGYLNRPELTEERFLPDPFSGKPGMRMYKTGDLGRWSSDGNIEYLGRNDFQVKIRGFRIELGEIETRLEQCHGVREAVVILREDKPEHKRLVAYLLPQNGAELDPAVLRRQLAEHLAEYMLPSAYVVLTTFPLTPNGKLDRRALPEPELSAVVTHEYEAPQGRIETALAQIWQELLGLTRISRHDNFFELGGHSLMVIRLITHIKSQFMVNVPLTSLFVSPKLMEQADIIFAAQMSAIGDNDIESIQSDLDAMSAEELMAILGENDTRKNDTGGDNK</sequence>
<dbReference type="CDD" id="cd12117">
    <property type="entry name" value="A_NRPS_Srf_like"/>
    <property type="match status" value="3"/>
</dbReference>
<dbReference type="FunFam" id="2.30.38.10:FF:000001">
    <property type="entry name" value="Non-ribosomal peptide synthetase PvdI"/>
    <property type="match status" value="7"/>
</dbReference>
<feature type="compositionally biased region" description="Polar residues" evidence="6">
    <location>
        <begin position="1"/>
        <end position="19"/>
    </location>
</feature>
<dbReference type="GO" id="GO:0005829">
    <property type="term" value="C:cytosol"/>
    <property type="evidence" value="ECO:0007669"/>
    <property type="project" value="TreeGrafter"/>
</dbReference>
<dbReference type="InterPro" id="IPR020845">
    <property type="entry name" value="AMP-binding_CS"/>
</dbReference>
<feature type="domain" description="Carrier" evidence="7">
    <location>
        <begin position="2091"/>
        <end position="2165"/>
    </location>
</feature>
<dbReference type="GO" id="GO:0043041">
    <property type="term" value="P:amino acid activation for nonribosomal peptide biosynthetic process"/>
    <property type="evidence" value="ECO:0007669"/>
    <property type="project" value="TreeGrafter"/>
</dbReference>
<dbReference type="GO" id="GO:0072330">
    <property type="term" value="P:monocarboxylic acid biosynthetic process"/>
    <property type="evidence" value="ECO:0007669"/>
    <property type="project" value="UniProtKB-ARBA"/>
</dbReference>
<dbReference type="Gene3D" id="1.10.1200.10">
    <property type="entry name" value="ACP-like"/>
    <property type="match status" value="7"/>
</dbReference>
<reference evidence="8 9" key="1">
    <citation type="journal article" date="2017" name="Nat. Microbiol.">
        <title>Natural product diversity associated with the nematode symbionts Photorhabdus and Xenorhabdus.</title>
        <authorList>
            <person name="Tobias N.J."/>
            <person name="Wolff H."/>
            <person name="Djahanschiri B."/>
            <person name="Grundmann F."/>
            <person name="Kronenwerth M."/>
            <person name="Shi Y.M."/>
            <person name="Simonyi S."/>
            <person name="Grun P."/>
            <person name="Shapiro-Ilan D."/>
            <person name="Pidot S.J."/>
            <person name="Stinear T.P."/>
            <person name="Ebersberger I."/>
            <person name="Bode H.B."/>
        </authorList>
    </citation>
    <scope>NUCLEOTIDE SEQUENCE [LARGE SCALE GENOMIC DNA]</scope>
    <source>
        <strain evidence="8 9">DSM 17904</strain>
    </source>
</reference>
<dbReference type="GO" id="GO:0044550">
    <property type="term" value="P:secondary metabolite biosynthetic process"/>
    <property type="evidence" value="ECO:0007669"/>
    <property type="project" value="UniProtKB-ARBA"/>
</dbReference>
<evidence type="ECO:0000256" key="3">
    <source>
        <dbReference type="ARBA" id="ARBA00022450"/>
    </source>
</evidence>
<dbReference type="InterPro" id="IPR009081">
    <property type="entry name" value="PP-bd_ACP"/>
</dbReference>
<feature type="domain" description="Carrier" evidence="7">
    <location>
        <begin position="7533"/>
        <end position="7608"/>
    </location>
</feature>
<dbReference type="InterPro" id="IPR036736">
    <property type="entry name" value="ACP-like_sf"/>
</dbReference>
<evidence type="ECO:0000256" key="1">
    <source>
        <dbReference type="ARBA" id="ARBA00001957"/>
    </source>
</evidence>
<dbReference type="SUPFAM" id="SSF47336">
    <property type="entry name" value="ACP-like"/>
    <property type="match status" value="7"/>
</dbReference>
<keyword evidence="9" id="KW-1185">Reference proteome</keyword>
<dbReference type="FunFam" id="3.40.50.980:FF:000001">
    <property type="entry name" value="Non-ribosomal peptide synthetase"/>
    <property type="match status" value="7"/>
</dbReference>
<comment type="caution">
    <text evidence="8">The sequence shown here is derived from an EMBL/GenBank/DDBJ whole genome shotgun (WGS) entry which is preliminary data.</text>
</comment>
<keyword evidence="5" id="KW-0436">Ligase</keyword>
<dbReference type="FunFam" id="1.10.1200.10:FF:000016">
    <property type="entry name" value="Non-ribosomal peptide synthase"/>
    <property type="match status" value="1"/>
</dbReference>
<feature type="domain" description="Carrier" evidence="7">
    <location>
        <begin position="1014"/>
        <end position="1089"/>
    </location>
</feature>
<dbReference type="GO" id="GO:0016874">
    <property type="term" value="F:ligase activity"/>
    <property type="evidence" value="ECO:0007669"/>
    <property type="project" value="UniProtKB-KW"/>
</dbReference>
<feature type="domain" description="Carrier" evidence="7">
    <location>
        <begin position="4252"/>
        <end position="4326"/>
    </location>
</feature>
<dbReference type="Gene3D" id="3.30.300.30">
    <property type="match status" value="7"/>
</dbReference>
<dbReference type="PANTHER" id="PTHR45527">
    <property type="entry name" value="NONRIBOSOMAL PEPTIDE SYNTHETASE"/>
    <property type="match status" value="1"/>
</dbReference>
<gene>
    <name evidence="8" type="ORF">Xsto_01028</name>
</gene>
<dbReference type="Pfam" id="PF00550">
    <property type="entry name" value="PP-binding"/>
    <property type="match status" value="7"/>
</dbReference>
<dbReference type="Pfam" id="PF00668">
    <property type="entry name" value="Condensation"/>
    <property type="match status" value="7"/>
</dbReference>
<dbReference type="FunFam" id="3.30.559.30:FF:000001">
    <property type="entry name" value="Non-ribosomal peptide synthetase"/>
    <property type="match status" value="3"/>
</dbReference>
<dbReference type="InterPro" id="IPR045851">
    <property type="entry name" value="AMP-bd_C_sf"/>
</dbReference>
<organism evidence="8 9">
    <name type="scientific">Xenorhabdus stockiae</name>
    <dbReference type="NCBI Taxonomy" id="351614"/>
    <lineage>
        <taxon>Bacteria</taxon>
        <taxon>Pseudomonadati</taxon>
        <taxon>Pseudomonadota</taxon>
        <taxon>Gammaproteobacteria</taxon>
        <taxon>Enterobacterales</taxon>
        <taxon>Morganellaceae</taxon>
        <taxon>Xenorhabdus</taxon>
    </lineage>
</organism>
<dbReference type="Pfam" id="PF00501">
    <property type="entry name" value="AMP-binding"/>
    <property type="match status" value="7"/>
</dbReference>
<dbReference type="NCBIfam" id="NF003417">
    <property type="entry name" value="PRK04813.1"/>
    <property type="match status" value="7"/>
</dbReference>
<evidence type="ECO:0000256" key="6">
    <source>
        <dbReference type="SAM" id="MobiDB-lite"/>
    </source>
</evidence>
<dbReference type="CDD" id="cd19544">
    <property type="entry name" value="E-C_NRPS"/>
    <property type="match status" value="3"/>
</dbReference>
<evidence type="ECO:0000256" key="4">
    <source>
        <dbReference type="ARBA" id="ARBA00022553"/>
    </source>
</evidence>
<dbReference type="Gene3D" id="2.30.38.10">
    <property type="entry name" value="Luciferase, Domain 3"/>
    <property type="match status" value="4"/>
</dbReference>
<name>A0A2D0KTD8_9GAMM</name>
<dbReference type="SUPFAM" id="SSF56801">
    <property type="entry name" value="Acetyl-CoA synthetase-like"/>
    <property type="match status" value="7"/>
</dbReference>
<dbReference type="InterPro" id="IPR023213">
    <property type="entry name" value="CAT-like_dom_sf"/>
</dbReference>
<dbReference type="PROSITE" id="PS00455">
    <property type="entry name" value="AMP_BINDING"/>
    <property type="match status" value="7"/>
</dbReference>
<keyword evidence="3" id="KW-0596">Phosphopantetheine</keyword>
<accession>A0A2D0KTD8</accession>
<dbReference type="InterPro" id="IPR042099">
    <property type="entry name" value="ANL_N_sf"/>
</dbReference>
<feature type="domain" description="Carrier" evidence="7">
    <location>
        <begin position="3177"/>
        <end position="3252"/>
    </location>
</feature>
<dbReference type="CDD" id="cd05930">
    <property type="entry name" value="A_NRPS"/>
    <property type="match status" value="1"/>
</dbReference>
<dbReference type="FunFam" id="3.40.50.12780:FF:000012">
    <property type="entry name" value="Non-ribosomal peptide synthetase"/>
    <property type="match status" value="7"/>
</dbReference>
<dbReference type="InterPro" id="IPR006162">
    <property type="entry name" value="Ppantetheine_attach_site"/>
</dbReference>
<dbReference type="SUPFAM" id="SSF52777">
    <property type="entry name" value="CoA-dependent acyltransferases"/>
    <property type="match status" value="14"/>
</dbReference>
<dbReference type="FunFam" id="3.30.300.30:FF:000010">
    <property type="entry name" value="Enterobactin synthetase component F"/>
    <property type="match status" value="7"/>
</dbReference>
<dbReference type="FunFam" id="1.10.1200.10:FF:000005">
    <property type="entry name" value="Nonribosomal peptide synthetase 1"/>
    <property type="match status" value="6"/>
</dbReference>
<dbReference type="PROSITE" id="PS00012">
    <property type="entry name" value="PHOSPHOPANTETHEINE"/>
    <property type="match status" value="4"/>
</dbReference>
<dbReference type="Gene3D" id="3.40.50.12780">
    <property type="entry name" value="N-terminal domain of ligase-like"/>
    <property type="match status" value="3"/>
</dbReference>
<comment type="cofactor">
    <cofactor evidence="1">
        <name>pantetheine 4'-phosphate</name>
        <dbReference type="ChEBI" id="CHEBI:47942"/>
    </cofactor>
</comment>
<dbReference type="Gene3D" id="3.30.559.30">
    <property type="entry name" value="Nonribosomal peptide synthetase, condensation domain"/>
    <property type="match status" value="7"/>
</dbReference>
<dbReference type="InterPro" id="IPR025110">
    <property type="entry name" value="AMP-bd_C"/>
</dbReference>
<dbReference type="CDD" id="cd19531">
    <property type="entry name" value="LCL_NRPS-like"/>
    <property type="match status" value="3"/>
</dbReference>
<dbReference type="FunFam" id="3.30.559.10:FF:000012">
    <property type="entry name" value="Non-ribosomal peptide synthetase"/>
    <property type="match status" value="2"/>
</dbReference>
<dbReference type="PROSITE" id="PS50075">
    <property type="entry name" value="CARRIER"/>
    <property type="match status" value="7"/>
</dbReference>
<dbReference type="GO" id="GO:0031177">
    <property type="term" value="F:phosphopantetheine binding"/>
    <property type="evidence" value="ECO:0007669"/>
    <property type="project" value="InterPro"/>
</dbReference>
<feature type="domain" description="Carrier" evidence="7">
    <location>
        <begin position="5356"/>
        <end position="5431"/>
    </location>
</feature>
<dbReference type="InterPro" id="IPR001242">
    <property type="entry name" value="Condensation_dom"/>
</dbReference>
<keyword evidence="4" id="KW-0597">Phosphoprotein</keyword>
<evidence type="ECO:0000313" key="9">
    <source>
        <dbReference type="Proteomes" id="UP000222366"/>
    </source>
</evidence>
<protein>
    <submittedName>
        <fullName evidence="8">Amino acid adenylation</fullName>
    </submittedName>
</protein>
<dbReference type="SMART" id="SM00823">
    <property type="entry name" value="PKS_PP"/>
    <property type="match status" value="5"/>
</dbReference>
<dbReference type="InterPro" id="IPR010071">
    <property type="entry name" value="AA_adenyl_dom"/>
</dbReference>
<dbReference type="NCBIfam" id="NF004282">
    <property type="entry name" value="PRK05691.1"/>
    <property type="match status" value="9"/>
</dbReference>
<comment type="similarity">
    <text evidence="2">Belongs to the ATP-dependent AMP-binding enzyme family.</text>
</comment>
<dbReference type="Pfam" id="PF13193">
    <property type="entry name" value="AMP-binding_C"/>
    <property type="match status" value="7"/>
</dbReference>
<dbReference type="PANTHER" id="PTHR45527:SF14">
    <property type="entry name" value="PLIPASTATIN SYNTHASE SUBUNIT B"/>
    <property type="match status" value="1"/>
</dbReference>